<evidence type="ECO:0000313" key="1">
    <source>
        <dbReference type="EMBL" id="KKM60460.1"/>
    </source>
</evidence>
<name>A0A0F9L8W7_9ZZZZ</name>
<proteinExistence type="predicted"/>
<sequence length="49" mass="5851">NVIKNGHNIHSKDDTTLHEFEIKVLYDYLEIKPLLDMYDKMTIMDVLKD</sequence>
<dbReference type="EMBL" id="LAZR01011676">
    <property type="protein sequence ID" value="KKM60460.1"/>
    <property type="molecule type" value="Genomic_DNA"/>
</dbReference>
<gene>
    <name evidence="1" type="ORF">LCGC14_1541650</name>
</gene>
<organism evidence="1">
    <name type="scientific">marine sediment metagenome</name>
    <dbReference type="NCBI Taxonomy" id="412755"/>
    <lineage>
        <taxon>unclassified sequences</taxon>
        <taxon>metagenomes</taxon>
        <taxon>ecological metagenomes</taxon>
    </lineage>
</organism>
<dbReference type="AlphaFoldDB" id="A0A0F9L8W7"/>
<accession>A0A0F9L8W7</accession>
<feature type="non-terminal residue" evidence="1">
    <location>
        <position position="1"/>
    </location>
</feature>
<protein>
    <submittedName>
        <fullName evidence="1">Uncharacterized protein</fullName>
    </submittedName>
</protein>
<comment type="caution">
    <text evidence="1">The sequence shown here is derived from an EMBL/GenBank/DDBJ whole genome shotgun (WGS) entry which is preliminary data.</text>
</comment>
<reference evidence="1" key="1">
    <citation type="journal article" date="2015" name="Nature">
        <title>Complex archaea that bridge the gap between prokaryotes and eukaryotes.</title>
        <authorList>
            <person name="Spang A."/>
            <person name="Saw J.H."/>
            <person name="Jorgensen S.L."/>
            <person name="Zaremba-Niedzwiedzka K."/>
            <person name="Martijn J."/>
            <person name="Lind A.E."/>
            <person name="van Eijk R."/>
            <person name="Schleper C."/>
            <person name="Guy L."/>
            <person name="Ettema T.J."/>
        </authorList>
    </citation>
    <scope>NUCLEOTIDE SEQUENCE</scope>
</reference>